<feature type="compositionally biased region" description="Basic and acidic residues" evidence="2">
    <location>
        <begin position="219"/>
        <end position="239"/>
    </location>
</feature>
<dbReference type="KEGG" id="aten:116297543"/>
<evidence type="ECO:0000313" key="4">
    <source>
        <dbReference type="RefSeq" id="XP_031561649.1"/>
    </source>
</evidence>
<feature type="region of interest" description="Disordered" evidence="2">
    <location>
        <begin position="214"/>
        <end position="244"/>
    </location>
</feature>
<evidence type="ECO:0000256" key="1">
    <source>
        <dbReference type="SAM" id="Coils"/>
    </source>
</evidence>
<gene>
    <name evidence="4" type="primary">LOC116297543</name>
</gene>
<keyword evidence="1" id="KW-0175">Coiled coil</keyword>
<evidence type="ECO:0000313" key="3">
    <source>
        <dbReference type="Proteomes" id="UP000515163"/>
    </source>
</evidence>
<name>A0A6P8HZ37_ACTTE</name>
<protein>
    <submittedName>
        <fullName evidence="4">Uncharacterized protein LOC116297543</fullName>
    </submittedName>
</protein>
<dbReference type="GeneID" id="116297543"/>
<dbReference type="AlphaFoldDB" id="A0A6P8HZ37"/>
<reference evidence="4" key="1">
    <citation type="submission" date="2025-08" db="UniProtKB">
        <authorList>
            <consortium name="RefSeq"/>
        </authorList>
    </citation>
    <scope>IDENTIFICATION</scope>
    <source>
        <tissue evidence="4">Tentacle</tissue>
    </source>
</reference>
<evidence type="ECO:0000256" key="2">
    <source>
        <dbReference type="SAM" id="MobiDB-lite"/>
    </source>
</evidence>
<keyword evidence="3" id="KW-1185">Reference proteome</keyword>
<organism evidence="3 4">
    <name type="scientific">Actinia tenebrosa</name>
    <name type="common">Australian red waratah sea anemone</name>
    <dbReference type="NCBI Taxonomy" id="6105"/>
    <lineage>
        <taxon>Eukaryota</taxon>
        <taxon>Metazoa</taxon>
        <taxon>Cnidaria</taxon>
        <taxon>Anthozoa</taxon>
        <taxon>Hexacorallia</taxon>
        <taxon>Actiniaria</taxon>
        <taxon>Actiniidae</taxon>
        <taxon>Actinia</taxon>
    </lineage>
</organism>
<sequence>MDSMYTSASSSSAITSGSVFGSLDEILDEGESGCPAFDRLIQRAENENSELVRLLEEETRKHSALQKELEDANSQREILERSSKSLKEEEKQLQRLAKQNKEIGESLKRTNALLHQHEGTLQKKYEKACSDLQKLQLDNVEVVDKYKGTWDRYYAFYEKSKLAVELANIKKTAMEKQKQASDIEEKIKHMEIQLKEAEKEKKIIEEQQLECETENIDEGLQRKESPKVINEDPSHEENQKNCQIQHSPVVVNINPEKPPPQHQLHSFQGRNQEPISRSVVQPIQKDQSPKQDSFAKEDNSQMLLQSKTPLLQLSNQKKLLNRPFDSPRPTAINTNGLKNYGRFLSPYTHINVPYTFQTSLSPARAPQYQLFNSSSKAPCTSQQSQSWMQDSYNKATSNEVQIVMDNSAPSRDKTHVEQAKVTSQDCEEQMITEDVTPILNASIKSPGLSSNPVSPKTLTTESESSDIFNFTEYSERVRLINKSPGEGFSYPSRRMFDTVENMNEDFDKYETLPKQSLFQPFFATRENEPHQQFTGKSTFFSMDPQSNQENRVQQGQPFHVDREQTSIPNSSNLFSSLTPGEECGTSSGVGFSLFSDQPAANLGRHGNQSPQSPAFSFNFCSSPSLSTENPNNNTGTFNLF</sequence>
<dbReference type="InParanoid" id="A0A6P8HZ37"/>
<proteinExistence type="predicted"/>
<feature type="coiled-coil region" evidence="1">
    <location>
        <begin position="37"/>
        <end position="106"/>
    </location>
</feature>
<dbReference type="OrthoDB" id="5965648at2759"/>
<feature type="coiled-coil region" evidence="1">
    <location>
        <begin position="166"/>
        <end position="214"/>
    </location>
</feature>
<dbReference type="RefSeq" id="XP_031561649.1">
    <property type="nucleotide sequence ID" value="XM_031705789.1"/>
</dbReference>
<accession>A0A6P8HZ37</accession>
<dbReference type="Proteomes" id="UP000515163">
    <property type="component" value="Unplaced"/>
</dbReference>